<evidence type="ECO:0000313" key="1">
    <source>
        <dbReference type="EMBL" id="QRD06014.1"/>
    </source>
</evidence>
<dbReference type="EMBL" id="CP069041">
    <property type="protein sequence ID" value="QRD06014.1"/>
    <property type="molecule type" value="Genomic_DNA"/>
</dbReference>
<dbReference type="AlphaFoldDB" id="A0A7U2NPT7"/>
<gene>
    <name evidence="1" type="ORF">JI435_134340</name>
</gene>
<sequence>MESITDLNRRTSRLLRLPGEIRNQIFGYLLDSTDLISIDDKRRNGYGRNYWTGLEIHFSEILAMTMVCRQLREETQRRLFQNSKLFTRCSGDALVTMPASISALITKLHVDLGWYHRIQRHTGESFWDRWTELEQLPRLEKMVVVQRSADCERPLLPMINMFRWEVKQKDNMGKSGVWATYAWNIRKEYLHAENFYLHEQRLYEAGGVRD</sequence>
<proteinExistence type="predicted"/>
<dbReference type="RefSeq" id="XP_001803646.1">
    <property type="nucleotide sequence ID" value="XM_001803594.1"/>
</dbReference>
<protein>
    <submittedName>
        <fullName evidence="1">Uncharacterized protein</fullName>
    </submittedName>
</protein>
<accession>A0A7U2NPT7</accession>
<dbReference type="PANTHER" id="PTHR42085">
    <property type="entry name" value="F-BOX DOMAIN-CONTAINING PROTEIN"/>
    <property type="match status" value="1"/>
</dbReference>
<dbReference type="Proteomes" id="UP000663193">
    <property type="component" value="Chromosome 19"/>
</dbReference>
<reference evidence="2" key="1">
    <citation type="journal article" date="2021" name="BMC Genomics">
        <title>Chromosome-level genome assembly and manually-curated proteome of model necrotroph Parastagonospora nodorum Sn15 reveals a genome-wide trove of candidate effector homologs, and redundancy of virulence-related functions within an accessory chromosome.</title>
        <authorList>
            <person name="Bertazzoni S."/>
            <person name="Jones D.A.B."/>
            <person name="Phan H.T."/>
            <person name="Tan K.-C."/>
            <person name="Hane J.K."/>
        </authorList>
    </citation>
    <scope>NUCLEOTIDE SEQUENCE [LARGE SCALE GENOMIC DNA]</scope>
    <source>
        <strain evidence="2">SN15 / ATCC MYA-4574 / FGSC 10173)</strain>
    </source>
</reference>
<organism evidence="1 2">
    <name type="scientific">Phaeosphaeria nodorum (strain SN15 / ATCC MYA-4574 / FGSC 10173)</name>
    <name type="common">Glume blotch fungus</name>
    <name type="synonym">Parastagonospora nodorum</name>
    <dbReference type="NCBI Taxonomy" id="321614"/>
    <lineage>
        <taxon>Eukaryota</taxon>
        <taxon>Fungi</taxon>
        <taxon>Dikarya</taxon>
        <taxon>Ascomycota</taxon>
        <taxon>Pezizomycotina</taxon>
        <taxon>Dothideomycetes</taxon>
        <taxon>Pleosporomycetidae</taxon>
        <taxon>Pleosporales</taxon>
        <taxon>Pleosporineae</taxon>
        <taxon>Phaeosphaeriaceae</taxon>
        <taxon>Parastagonospora</taxon>
    </lineage>
</organism>
<evidence type="ECO:0000313" key="2">
    <source>
        <dbReference type="Proteomes" id="UP000663193"/>
    </source>
</evidence>
<dbReference type="OrthoDB" id="5413827at2759"/>
<name>A0A7U2NPT7_PHANO</name>
<keyword evidence="2" id="KW-1185">Reference proteome</keyword>
<dbReference type="VEuPathDB" id="FungiDB:JI435_134340"/>
<dbReference type="KEGG" id="pno:SNOG_13434"/>
<dbReference type="PANTHER" id="PTHR42085:SF1">
    <property type="entry name" value="F-BOX DOMAIN-CONTAINING PROTEIN"/>
    <property type="match status" value="1"/>
</dbReference>
<dbReference type="InterPro" id="IPR038883">
    <property type="entry name" value="AN11006-like"/>
</dbReference>